<organism evidence="2">
    <name type="scientific">Coralloluteibacterium stylophorae</name>
    <dbReference type="NCBI Taxonomy" id="1776034"/>
    <lineage>
        <taxon>Bacteria</taxon>
        <taxon>Pseudomonadati</taxon>
        <taxon>Pseudomonadota</taxon>
        <taxon>Gammaproteobacteria</taxon>
        <taxon>Lysobacterales</taxon>
        <taxon>Lysobacteraceae</taxon>
        <taxon>Coralloluteibacterium</taxon>
    </lineage>
</organism>
<name>A0A8J7VUN5_9GAMM</name>
<accession>A0A8J7VUN5</accession>
<gene>
    <name evidence="3" type="ORF">KB893_004030</name>
    <name evidence="2" type="ORF">KB893_06965</name>
</gene>
<dbReference type="Proteomes" id="UP000675747">
    <property type="component" value="Unassembled WGS sequence"/>
</dbReference>
<keyword evidence="4" id="KW-1185">Reference proteome</keyword>
<feature type="domain" description="DUF7931" evidence="1">
    <location>
        <begin position="14"/>
        <end position="161"/>
    </location>
</feature>
<sequence>MSDDSQHFAVRSRDVALDTALRIVRGARRRLSVLSPNLDPTLYAQPAMVEAFKAFAIAGRGGQALFLVQNPGLLARDQHALIPLVQRLSSALQVRVVEEAVDLDYPSAYLAGDGGDALFHPVAGRSEGEATLGDPARARQLQMHFDTLWERARPCVELRALGL</sequence>
<reference evidence="2" key="2">
    <citation type="submission" date="2021-04" db="EMBL/GenBank/DDBJ databases">
        <authorList>
            <person name="Karlyshev A.V."/>
        </authorList>
    </citation>
    <scope>NUCLEOTIDE SEQUENCE</scope>
    <source>
        <strain evidence="2">LMG 29479</strain>
    </source>
</reference>
<evidence type="ECO:0000259" key="1">
    <source>
        <dbReference type="Pfam" id="PF25559"/>
    </source>
</evidence>
<dbReference type="EMBL" id="JAGQFT020000002">
    <property type="protein sequence ID" value="MBS7456303.1"/>
    <property type="molecule type" value="Genomic_DNA"/>
</dbReference>
<dbReference type="Pfam" id="PF25559">
    <property type="entry name" value="DUF7931"/>
    <property type="match status" value="1"/>
</dbReference>
<dbReference type="InterPro" id="IPR057691">
    <property type="entry name" value="DUF7931"/>
</dbReference>
<evidence type="ECO:0000313" key="4">
    <source>
        <dbReference type="Proteomes" id="UP000675747"/>
    </source>
</evidence>
<proteinExistence type="predicted"/>
<evidence type="ECO:0000313" key="2">
    <source>
        <dbReference type="EMBL" id="MBR0562258.1"/>
    </source>
</evidence>
<comment type="caution">
    <text evidence="2">The sequence shown here is derived from an EMBL/GenBank/DDBJ whole genome shotgun (WGS) entry which is preliminary data.</text>
</comment>
<dbReference type="RefSeq" id="WP_211926201.1">
    <property type="nucleotide sequence ID" value="NZ_JAGQFT020000002.1"/>
</dbReference>
<evidence type="ECO:0000313" key="3">
    <source>
        <dbReference type="EMBL" id="MBS7456303.1"/>
    </source>
</evidence>
<protein>
    <recommendedName>
        <fullName evidence="1">DUF7931 domain-containing protein</fullName>
    </recommendedName>
</protein>
<reference evidence="3 4" key="1">
    <citation type="journal article" date="2021" name="Microbiol. Resour. Announc.">
        <title>Draft Genome Sequence of Coralloluteibacterium stylophorae LMG 29479T.</title>
        <authorList>
            <person name="Karlyshev A.V."/>
            <person name="Kudryashova E.B."/>
            <person name="Ariskina E.V."/>
            <person name="Conroy A.P."/>
            <person name="Abidueva E.Y."/>
        </authorList>
    </citation>
    <scope>NUCLEOTIDE SEQUENCE [LARGE SCALE GENOMIC DNA]</scope>
    <source>
        <strain evidence="3 4">LMG 29479</strain>
    </source>
</reference>
<dbReference type="EMBL" id="JAGQFT010000041">
    <property type="protein sequence ID" value="MBR0562258.1"/>
    <property type="molecule type" value="Genomic_DNA"/>
</dbReference>
<dbReference type="AlphaFoldDB" id="A0A8J7VUN5"/>